<evidence type="ECO:0000313" key="3">
    <source>
        <dbReference type="EMBL" id="VFT90680.1"/>
    </source>
</evidence>
<dbReference type="OrthoDB" id="68617at2759"/>
<evidence type="ECO:0000256" key="1">
    <source>
        <dbReference type="SAM" id="MobiDB-lite"/>
    </source>
</evidence>
<dbReference type="Proteomes" id="UP000332933">
    <property type="component" value="Unassembled WGS sequence"/>
</dbReference>
<feature type="region of interest" description="Disordered" evidence="1">
    <location>
        <begin position="309"/>
        <end position="330"/>
    </location>
</feature>
<dbReference type="Gene3D" id="1.20.1480.30">
    <property type="entry name" value="Designed four-helix bundle protein"/>
    <property type="match status" value="1"/>
</dbReference>
<dbReference type="EMBL" id="VJMH01005485">
    <property type="protein sequence ID" value="KAF0695338.1"/>
    <property type="molecule type" value="Genomic_DNA"/>
</dbReference>
<reference evidence="3 4" key="1">
    <citation type="submission" date="2019-03" db="EMBL/GenBank/DDBJ databases">
        <authorList>
            <person name="Gaulin E."/>
            <person name="Dumas B."/>
        </authorList>
    </citation>
    <scope>NUCLEOTIDE SEQUENCE [LARGE SCALE GENOMIC DNA]</scope>
    <source>
        <strain evidence="3">CBS 568.67</strain>
    </source>
</reference>
<name>A0A485KZJ3_9STRA</name>
<evidence type="ECO:0000313" key="4">
    <source>
        <dbReference type="Proteomes" id="UP000332933"/>
    </source>
</evidence>
<feature type="region of interest" description="Disordered" evidence="1">
    <location>
        <begin position="343"/>
        <end position="417"/>
    </location>
</feature>
<dbReference type="EMBL" id="CAADRA010005506">
    <property type="protein sequence ID" value="VFT90680.1"/>
    <property type="molecule type" value="Genomic_DNA"/>
</dbReference>
<dbReference type="AlphaFoldDB" id="A0A485KZJ3"/>
<reference evidence="2" key="2">
    <citation type="submission" date="2019-06" db="EMBL/GenBank/DDBJ databases">
        <title>Genomics analysis of Aphanomyces spp. identifies a new class of oomycete effector associated with host adaptation.</title>
        <authorList>
            <person name="Gaulin E."/>
        </authorList>
    </citation>
    <scope>NUCLEOTIDE SEQUENCE</scope>
    <source>
        <strain evidence="2">CBS 578.67</strain>
    </source>
</reference>
<feature type="compositionally biased region" description="Polar residues" evidence="1">
    <location>
        <begin position="309"/>
        <end position="323"/>
    </location>
</feature>
<protein>
    <submittedName>
        <fullName evidence="3">Aste57867_13849 protein</fullName>
    </submittedName>
</protein>
<proteinExistence type="predicted"/>
<accession>A0A485KZJ3</accession>
<feature type="compositionally biased region" description="Basic and acidic residues" evidence="1">
    <location>
        <begin position="395"/>
        <end position="409"/>
    </location>
</feature>
<organism evidence="3 4">
    <name type="scientific">Aphanomyces stellatus</name>
    <dbReference type="NCBI Taxonomy" id="120398"/>
    <lineage>
        <taxon>Eukaryota</taxon>
        <taxon>Sar</taxon>
        <taxon>Stramenopiles</taxon>
        <taxon>Oomycota</taxon>
        <taxon>Saprolegniomycetes</taxon>
        <taxon>Saprolegniales</taxon>
        <taxon>Verrucalvaceae</taxon>
        <taxon>Aphanomyces</taxon>
    </lineage>
</organism>
<gene>
    <name evidence="3" type="primary">Aste57867_13849</name>
    <name evidence="2" type="ORF">As57867_013798</name>
    <name evidence="3" type="ORF">ASTE57867_13849</name>
</gene>
<sequence>MLSSSSSVLEEAFGRRMLDGTAEWTDVPEVVRSSFYVLHKALRNYDRRLSRCEKSIADALARQARVELECGRQRYHAGASATVEREMHQQLALYKDELECKVDRSVFFATLQDVHVNHSNALVDKIQAHASRLDGTLLEMKSILSKKVRDVEDRARRGLDAVAMQLTEHSSLLQALQHVDKADRCKIGCDQVDERLAALESSVHVLGHDANNMAQRSTLTTRDAMQSAKDKAKVAALSEETLQFVEPRLQKMTSTMQSIDKTVRGMRNQIQALEAKLGSTQAVADASNEALALQLKFVMDMQAQALNQSSVQGTLPPTESVQSELEPRLDVSTTVDAPCVTEVPAVSTDKTNGKGSATQINIERKEDASPSPRPPLPPMEAKKLDLREKRQRSKARFDEVARRQKERLLSRMRHVTT</sequence>
<keyword evidence="4" id="KW-1185">Reference proteome</keyword>
<evidence type="ECO:0000313" key="2">
    <source>
        <dbReference type="EMBL" id="KAF0695338.1"/>
    </source>
</evidence>
<feature type="compositionally biased region" description="Polar residues" evidence="1">
    <location>
        <begin position="348"/>
        <end position="361"/>
    </location>
</feature>